<evidence type="ECO:0000259" key="4">
    <source>
        <dbReference type="PROSITE" id="PS50011"/>
    </source>
</evidence>
<dbReference type="PROSITE" id="PS50011">
    <property type="entry name" value="PROTEIN_KINASE_DOM"/>
    <property type="match status" value="1"/>
</dbReference>
<dbReference type="InterPro" id="IPR000719">
    <property type="entry name" value="Prot_kinase_dom"/>
</dbReference>
<sequence>MIEDVAIFEQAAKKSWQSFSTMRRFVDEATRLENASWRLWFIQCTRGHERHDKQDTEDVKDNVTESLRPVCVYCELHCASLSCNGCCHDAYCVSCFKLIHKKGNLATHTAVKIYIVSEVGWKKEREREGEEREGNSSSGTSISGEEADISTTSHRSLCNKNVESDVQVLNGEMRQGSLQHKTDGSIFNKPWELQMDMLLQRLMINSLQNDLDISVHNIDARGLLGSSASDVEDTALLLRTGDTGESDENAREKSNQAVVAAAVAAAGRHRAHSFTIEENGKLRSPVVSPMVIHPLHPLGVDGITKDLALPVNLSVKGLSRTNNRRKDLQTCANCNGNHITVKCPLLESALFSPATTTAPGGSGVDTALRKCFTTIHNSTMSNSAHAFLGDEASVRGGSNFANTKQWPSSNALQQMDRPSPYGMNVIAEDNSMASDDIAPLLEELAVPNAGGHLHSWSADSWLLSCLATELPSDVFEQLRGLGRGDKHRPFSTGPDSAGMALTGWAHLKVPGQKWRKRFMSLYRNDFWEYLDVNETSRPVGHANLFEGSVHQQQRSTVEFVLKYNRRSSMLSERNELWLKFDSAKDAVQWRAMITRATKLQIEDLFDLTPDSPTEKTGNNVELGKGRFSVVRRARRKAFTKDSSSSRYCALKIIEKTVFWDLVACETEREDTVVREILTQSLLTVRSGSSYCPVIRLQSLFETRDHLVMELELMRDGDLHDEIATNSAVDETRASFLIASLVQAIDYCQRNGVVHRDVKLSNLALDYERSTNGKEYSVIRVADFGMAAFIQPDGMLKGRCGTPGFVAPEILSAGKGEAYPSGVDMFSAGVVAYTMLCGYEPFFGVNDEELIQMNKRVEYEFEEPEWASISDEAKDMISLMMEKDPYKRVTPREVLKHPFLRDAHATLENLIREQEPINPTRLL</sequence>
<dbReference type="InterPro" id="IPR013860">
    <property type="entry name" value="AreA_GATA"/>
</dbReference>
<evidence type="ECO:0000259" key="3">
    <source>
        <dbReference type="PROSITE" id="PS50003"/>
    </source>
</evidence>
<dbReference type="PROSITE" id="PS00107">
    <property type="entry name" value="PROTEIN_KINASE_ATP"/>
    <property type="match status" value="1"/>
</dbReference>
<dbReference type="InterPro" id="IPR001849">
    <property type="entry name" value="PH_domain"/>
</dbReference>
<dbReference type="SUPFAM" id="SSF50729">
    <property type="entry name" value="PH domain-like"/>
    <property type="match status" value="1"/>
</dbReference>
<comment type="caution">
    <text evidence="5">The sequence shown here is derived from an EMBL/GenBank/DDBJ whole genome shotgun (WGS) entry which is preliminary data.</text>
</comment>
<dbReference type="STRING" id="542832.A0A3M6VML7"/>
<dbReference type="Gene3D" id="1.10.510.10">
    <property type="entry name" value="Transferase(Phosphotransferase) domain 1"/>
    <property type="match status" value="1"/>
</dbReference>
<keyword evidence="1" id="KW-0547">Nucleotide-binding</keyword>
<dbReference type="InterPro" id="IPR017441">
    <property type="entry name" value="Protein_kinase_ATP_BS"/>
</dbReference>
<dbReference type="VEuPathDB" id="FungiDB:DD237_001377"/>
<name>A0A3M6VML7_9STRA</name>
<feature type="domain" description="PH" evidence="3">
    <location>
        <begin position="498"/>
        <end position="598"/>
    </location>
</feature>
<accession>A0A3M6VML7</accession>
<dbReference type="AlphaFoldDB" id="A0A3M6VML7"/>
<dbReference type="GO" id="GO:0005524">
    <property type="term" value="F:ATP binding"/>
    <property type="evidence" value="ECO:0007669"/>
    <property type="project" value="UniProtKB-UniRule"/>
</dbReference>
<feature type="region of interest" description="Disordered" evidence="2">
    <location>
        <begin position="124"/>
        <end position="146"/>
    </location>
</feature>
<evidence type="ECO:0000313" key="6">
    <source>
        <dbReference type="Proteomes" id="UP000282087"/>
    </source>
</evidence>
<reference evidence="5 6" key="1">
    <citation type="submission" date="2018-06" db="EMBL/GenBank/DDBJ databases">
        <title>Comparative genomics of downy mildews reveals potential adaptations to biotrophy.</title>
        <authorList>
            <person name="Fletcher K."/>
            <person name="Klosterman S.J."/>
            <person name="Derevnina L."/>
            <person name="Martin F."/>
            <person name="Koike S."/>
            <person name="Reyes Chin-Wo S."/>
            <person name="Mou B."/>
            <person name="Michelmore R."/>
        </authorList>
    </citation>
    <scope>NUCLEOTIDE SEQUENCE [LARGE SCALE GENOMIC DNA]</scope>
    <source>
        <strain evidence="5 6">R14</strain>
    </source>
</reference>
<evidence type="ECO:0000256" key="1">
    <source>
        <dbReference type="PROSITE-ProRule" id="PRU10141"/>
    </source>
</evidence>
<dbReference type="SMART" id="SM00220">
    <property type="entry name" value="S_TKc"/>
    <property type="match status" value="1"/>
</dbReference>
<proteinExistence type="predicted"/>
<dbReference type="FunFam" id="1.10.510.10:FF:001911">
    <property type="entry name" value="Myosin light chain kinase"/>
    <property type="match status" value="1"/>
</dbReference>
<organism evidence="5 6">
    <name type="scientific">Peronospora effusa</name>
    <dbReference type="NCBI Taxonomy" id="542832"/>
    <lineage>
        <taxon>Eukaryota</taxon>
        <taxon>Sar</taxon>
        <taxon>Stramenopiles</taxon>
        <taxon>Oomycota</taxon>
        <taxon>Peronosporomycetes</taxon>
        <taxon>Peronosporales</taxon>
        <taxon>Peronosporaceae</taxon>
        <taxon>Peronospora</taxon>
    </lineage>
</organism>
<dbReference type="InterPro" id="IPR011009">
    <property type="entry name" value="Kinase-like_dom_sf"/>
</dbReference>
<dbReference type="Pfam" id="PF08550">
    <property type="entry name" value="GATA_AreA"/>
    <property type="match status" value="1"/>
</dbReference>
<dbReference type="PANTHER" id="PTHR24347">
    <property type="entry name" value="SERINE/THREONINE-PROTEIN KINASE"/>
    <property type="match status" value="1"/>
</dbReference>
<feature type="compositionally biased region" description="Basic and acidic residues" evidence="2">
    <location>
        <begin position="124"/>
        <end position="134"/>
    </location>
</feature>
<dbReference type="PROSITE" id="PS50003">
    <property type="entry name" value="PH_DOMAIN"/>
    <property type="match status" value="1"/>
</dbReference>
<keyword evidence="1" id="KW-0067">ATP-binding</keyword>
<dbReference type="Gene3D" id="3.30.200.20">
    <property type="entry name" value="Phosphorylase Kinase, domain 1"/>
    <property type="match status" value="1"/>
</dbReference>
<feature type="domain" description="Protein kinase" evidence="4">
    <location>
        <begin position="616"/>
        <end position="899"/>
    </location>
</feature>
<dbReference type="SUPFAM" id="SSF56112">
    <property type="entry name" value="Protein kinase-like (PK-like)"/>
    <property type="match status" value="1"/>
</dbReference>
<protein>
    <recommendedName>
        <fullName evidence="7">Protein kinase domain-containing protein</fullName>
    </recommendedName>
</protein>
<gene>
    <name evidence="5" type="ORF">DD238_000806</name>
</gene>
<evidence type="ECO:0000313" key="5">
    <source>
        <dbReference type="EMBL" id="RMX67393.1"/>
    </source>
</evidence>
<dbReference type="Proteomes" id="UP000282087">
    <property type="component" value="Unassembled WGS sequence"/>
</dbReference>
<dbReference type="Pfam" id="PF00069">
    <property type="entry name" value="Pkinase"/>
    <property type="match status" value="1"/>
</dbReference>
<keyword evidence="6" id="KW-1185">Reference proteome</keyword>
<dbReference type="GO" id="GO:0004672">
    <property type="term" value="F:protein kinase activity"/>
    <property type="evidence" value="ECO:0007669"/>
    <property type="project" value="InterPro"/>
</dbReference>
<evidence type="ECO:0000256" key="2">
    <source>
        <dbReference type="SAM" id="MobiDB-lite"/>
    </source>
</evidence>
<feature type="binding site" evidence="1">
    <location>
        <position position="651"/>
    </location>
    <ligand>
        <name>ATP</name>
        <dbReference type="ChEBI" id="CHEBI:30616"/>
    </ligand>
</feature>
<evidence type="ECO:0008006" key="7">
    <source>
        <dbReference type="Google" id="ProtNLM"/>
    </source>
</evidence>
<dbReference type="EMBL" id="QLLG01000168">
    <property type="protein sequence ID" value="RMX67393.1"/>
    <property type="molecule type" value="Genomic_DNA"/>
</dbReference>